<dbReference type="STRING" id="1763538.LPB68_08550"/>
<dbReference type="AlphaFoldDB" id="A0A167AG93"/>
<organism evidence="1 2">
    <name type="scientific">Paenibacillus crassostreae</name>
    <dbReference type="NCBI Taxonomy" id="1763538"/>
    <lineage>
        <taxon>Bacteria</taxon>
        <taxon>Bacillati</taxon>
        <taxon>Bacillota</taxon>
        <taxon>Bacilli</taxon>
        <taxon>Bacillales</taxon>
        <taxon>Paenibacillaceae</taxon>
        <taxon>Paenibacillus</taxon>
    </lineage>
</organism>
<comment type="caution">
    <text evidence="1">The sequence shown here is derived from an EMBL/GenBank/DDBJ whole genome shotgun (WGS) entry which is preliminary data.</text>
</comment>
<sequence>MNYCHTWLNVREREKINGRQAEGIATALNNGVKFGRPKQIINDEFKRAYEEWKNGNTPPTLYCPTSFD</sequence>
<proteinExistence type="predicted"/>
<evidence type="ECO:0000313" key="2">
    <source>
        <dbReference type="Proteomes" id="UP000077134"/>
    </source>
</evidence>
<dbReference type="KEGG" id="pcx:LPB68_08550"/>
<keyword evidence="2" id="KW-1185">Reference proteome</keyword>
<name>A0A167AG93_9BACL</name>
<dbReference type="Proteomes" id="UP000077134">
    <property type="component" value="Unassembled WGS sequence"/>
</dbReference>
<protein>
    <submittedName>
        <fullName evidence="1">Uncharacterized protein</fullName>
    </submittedName>
</protein>
<reference evidence="1 2" key="1">
    <citation type="submission" date="2016-02" db="EMBL/GenBank/DDBJ databases">
        <title>Paenibacillus sp. LPB0068, isolated from Crassostrea gigas.</title>
        <authorList>
            <person name="Shin S.-K."/>
            <person name="Yi H."/>
        </authorList>
    </citation>
    <scope>NUCLEOTIDE SEQUENCE [LARGE SCALE GENOMIC DNA]</scope>
    <source>
        <strain evidence="1 2">LPB0068</strain>
    </source>
</reference>
<gene>
    <name evidence="1" type="ORF">PNBC_20700</name>
</gene>
<accession>A0A167AG93</accession>
<dbReference type="EMBL" id="LSFN01000044">
    <property type="protein sequence ID" value="OAB70986.1"/>
    <property type="molecule type" value="Genomic_DNA"/>
</dbReference>
<evidence type="ECO:0000313" key="1">
    <source>
        <dbReference type="EMBL" id="OAB70986.1"/>
    </source>
</evidence>